<comment type="similarity">
    <text evidence="1">Belongs to the menorin family.</text>
</comment>
<dbReference type="Proteomes" id="UP000663852">
    <property type="component" value="Unassembled WGS sequence"/>
</dbReference>
<evidence type="ECO:0000313" key="3">
    <source>
        <dbReference type="EMBL" id="CAF0940102.1"/>
    </source>
</evidence>
<dbReference type="InterPro" id="IPR019356">
    <property type="entry name" value="Menorin_dom"/>
</dbReference>
<gene>
    <name evidence="4" type="ORF">EDS130_LOCUS28904</name>
    <name evidence="3" type="ORF">XAT740_LOCUS10068</name>
</gene>
<keyword evidence="5" id="KW-1185">Reference proteome</keyword>
<name>A0A814CHA5_ADIRI</name>
<dbReference type="GO" id="GO:0005615">
    <property type="term" value="C:extracellular space"/>
    <property type="evidence" value="ECO:0007669"/>
    <property type="project" value="TreeGrafter"/>
</dbReference>
<dbReference type="Proteomes" id="UP000663828">
    <property type="component" value="Unassembled WGS sequence"/>
</dbReference>
<dbReference type="PANTHER" id="PTHR21184">
    <property type="entry name" value="MENORIN (DENDRITIC BRANCHING PROTEIN)"/>
    <property type="match status" value="1"/>
</dbReference>
<evidence type="ECO:0000313" key="4">
    <source>
        <dbReference type="EMBL" id="CAF1268562.1"/>
    </source>
</evidence>
<evidence type="ECO:0000259" key="2">
    <source>
        <dbReference type="Pfam" id="PF10223"/>
    </source>
</evidence>
<dbReference type="OrthoDB" id="413402at2759"/>
<proteinExistence type="inferred from homology"/>
<evidence type="ECO:0000313" key="5">
    <source>
        <dbReference type="Proteomes" id="UP000663828"/>
    </source>
</evidence>
<accession>A0A814CHA5</accession>
<dbReference type="PANTHER" id="PTHR21184:SF6">
    <property type="entry name" value="CONSERVED PLASMA MEMBRANE PROTEIN"/>
    <property type="match status" value="1"/>
</dbReference>
<organism evidence="3 5">
    <name type="scientific">Adineta ricciae</name>
    <name type="common">Rotifer</name>
    <dbReference type="NCBI Taxonomy" id="249248"/>
    <lineage>
        <taxon>Eukaryota</taxon>
        <taxon>Metazoa</taxon>
        <taxon>Spiralia</taxon>
        <taxon>Gnathifera</taxon>
        <taxon>Rotifera</taxon>
        <taxon>Eurotatoria</taxon>
        <taxon>Bdelloidea</taxon>
        <taxon>Adinetida</taxon>
        <taxon>Adinetidae</taxon>
        <taxon>Adineta</taxon>
    </lineage>
</organism>
<protein>
    <recommendedName>
        <fullName evidence="2">Menorin-like domain-containing protein</fullName>
    </recommendedName>
</protein>
<dbReference type="EMBL" id="CAJNOR010000531">
    <property type="protein sequence ID" value="CAF0940102.1"/>
    <property type="molecule type" value="Genomic_DNA"/>
</dbReference>
<evidence type="ECO:0000256" key="1">
    <source>
        <dbReference type="ARBA" id="ARBA00044953"/>
    </source>
</evidence>
<reference evidence="3" key="1">
    <citation type="submission" date="2021-02" db="EMBL/GenBank/DDBJ databases">
        <authorList>
            <person name="Nowell W R."/>
        </authorList>
    </citation>
    <scope>NUCLEOTIDE SEQUENCE</scope>
</reference>
<comment type="caution">
    <text evidence="3">The sequence shown here is derived from an EMBL/GenBank/DDBJ whole genome shotgun (WGS) entry which is preliminary data.</text>
</comment>
<dbReference type="EMBL" id="CAJNOJ010000191">
    <property type="protein sequence ID" value="CAF1268562.1"/>
    <property type="molecule type" value="Genomic_DNA"/>
</dbReference>
<dbReference type="Pfam" id="PF10223">
    <property type="entry name" value="Menorin_N"/>
    <property type="match status" value="1"/>
</dbReference>
<feature type="domain" description="Menorin-like" evidence="2">
    <location>
        <begin position="20"/>
        <end position="262"/>
    </location>
</feature>
<dbReference type="AlphaFoldDB" id="A0A814CHA5"/>
<dbReference type="PROSITE" id="PS50007">
    <property type="entry name" value="PIPLC_X_DOMAIN"/>
    <property type="match status" value="1"/>
</dbReference>
<sequence length="498" mass="56227">MSDIRHFQHTLHYFPSVENDASRITWAHAVNSREKLEEALKSSLLFIEADILMGSSPIGPIMAHPPHTTSDLTFSDFLQAVKSTSKGLKLDFKDINALQPCLDELEANKDSINGPIILNADIVRANSQCVQPIDAQRFLNACLSFSFRVIPILMVSFSLGWTTIYDKTTTSYTWSSVINMYRTITKDDNYSLFNFEITFPVRLSLALNSFDQLHWLATVTKSGLTFWSPANEVENTSENIHNLCKFREHFNRSLIYYDLPPPFDQLINENFSKRNEQEDEEENFPSMKDNWHTTVGQEDNVLVADFSAVLLKSNVFLRTKQTFDSTLACTWSGIIEFLSDASSQSQAVLCYLAETEHTSKAGMTITISRTGSIEVAYENSQGSSQVDENLVFPSYAYAFRIKDSISTVHIEISSLYLENYSSSTEPLPSTPTSVQLTVFLDTDRRRRHPTSTDENKHFHAAVMGQNIEPNPSNANIPTGGIVFSRLRLTQETLSRAEL</sequence>